<organism evidence="2 3">
    <name type="scientific">Penaeus vannamei</name>
    <name type="common">Whiteleg shrimp</name>
    <name type="synonym">Litopenaeus vannamei</name>
    <dbReference type="NCBI Taxonomy" id="6689"/>
    <lineage>
        <taxon>Eukaryota</taxon>
        <taxon>Metazoa</taxon>
        <taxon>Ecdysozoa</taxon>
        <taxon>Arthropoda</taxon>
        <taxon>Crustacea</taxon>
        <taxon>Multicrustacea</taxon>
        <taxon>Malacostraca</taxon>
        <taxon>Eumalacostraca</taxon>
        <taxon>Eucarida</taxon>
        <taxon>Decapoda</taxon>
        <taxon>Dendrobranchiata</taxon>
        <taxon>Penaeoidea</taxon>
        <taxon>Penaeidae</taxon>
        <taxon>Penaeus</taxon>
    </lineage>
</organism>
<evidence type="ECO:0000256" key="1">
    <source>
        <dbReference type="SAM" id="MobiDB-lite"/>
    </source>
</evidence>
<proteinExistence type="predicted"/>
<keyword evidence="3" id="KW-1185">Reference proteome</keyword>
<name>A0A3R7SQ08_PENVA</name>
<feature type="compositionally biased region" description="Basic and acidic residues" evidence="1">
    <location>
        <begin position="61"/>
        <end position="73"/>
    </location>
</feature>
<feature type="region of interest" description="Disordered" evidence="1">
    <location>
        <begin position="1"/>
        <end position="76"/>
    </location>
</feature>
<comment type="caution">
    <text evidence="2">The sequence shown here is derived from an EMBL/GenBank/DDBJ whole genome shotgun (WGS) entry which is preliminary data.</text>
</comment>
<feature type="region of interest" description="Disordered" evidence="1">
    <location>
        <begin position="263"/>
        <end position="288"/>
    </location>
</feature>
<dbReference type="EMBL" id="QCYY01002443">
    <property type="protein sequence ID" value="ROT70301.1"/>
    <property type="molecule type" value="Genomic_DNA"/>
</dbReference>
<accession>A0A3R7SQ08</accession>
<sequence length="406" mass="44634">MFRPGEPGTAAAPSVEWKKRNAATAPQLPRPQRVLGESFNTGSAAAHQSGPRAASEASDGDLDRQEAGEKCADTRWPPIIPDGWACSPPESSVLQRHPARASRCLQREPLASLAMLSPSAQTAGHRNERNDVAIKLTISSGSSSPRQLSFKELPSWLRGNTVQTLSFKVYFPFFSPHFISLLFPPDSISLYPSFFISLLFPSTLPSSSPSFFLLFFLPSIAFSSFLCLSPYSPHCISLSFSPPYPPLFTFLPSNVPSENEMFVGGASSERPNKRRNSRRRIRGGDPGLRLSRASRAARKCTWPGALRAASAFARPPLCLTVHLSRNQHTFSTLPFACLPQGHTTMTSEDLPLRLYLCEAGTWGEIRGNLRLERPFVWEVLLMRGACVNNAYTSRREVGKVRLGGDA</sequence>
<protein>
    <submittedName>
        <fullName evidence="2">Uncharacterized protein</fullName>
    </submittedName>
</protein>
<evidence type="ECO:0000313" key="3">
    <source>
        <dbReference type="Proteomes" id="UP000283509"/>
    </source>
</evidence>
<reference evidence="2 3" key="2">
    <citation type="submission" date="2019-01" db="EMBL/GenBank/DDBJ databases">
        <title>The decoding of complex shrimp genome reveals the adaptation for benthos swimmer, frequently molting mechanism and breeding impact on genome.</title>
        <authorList>
            <person name="Sun Y."/>
            <person name="Gao Y."/>
            <person name="Yu Y."/>
        </authorList>
    </citation>
    <scope>NUCLEOTIDE SEQUENCE [LARGE SCALE GENOMIC DNA]</scope>
    <source>
        <tissue evidence="2">Muscle</tissue>
    </source>
</reference>
<feature type="compositionally biased region" description="Basic residues" evidence="1">
    <location>
        <begin position="272"/>
        <end position="281"/>
    </location>
</feature>
<evidence type="ECO:0000313" key="2">
    <source>
        <dbReference type="EMBL" id="ROT70301.1"/>
    </source>
</evidence>
<gene>
    <name evidence="2" type="ORF">C7M84_011401</name>
</gene>
<dbReference type="Proteomes" id="UP000283509">
    <property type="component" value="Unassembled WGS sequence"/>
</dbReference>
<reference evidence="2 3" key="1">
    <citation type="submission" date="2018-04" db="EMBL/GenBank/DDBJ databases">
        <authorList>
            <person name="Zhang X."/>
            <person name="Yuan J."/>
            <person name="Li F."/>
            <person name="Xiang J."/>
        </authorList>
    </citation>
    <scope>NUCLEOTIDE SEQUENCE [LARGE SCALE GENOMIC DNA]</scope>
    <source>
        <tissue evidence="2">Muscle</tissue>
    </source>
</reference>
<dbReference type="AlphaFoldDB" id="A0A3R7SQ08"/>